<keyword evidence="1" id="KW-1133">Transmembrane helix</keyword>
<feature type="transmembrane region" description="Helical" evidence="1">
    <location>
        <begin position="87"/>
        <end position="105"/>
    </location>
</feature>
<organism evidence="2 3">
    <name type="scientific">Cryobacterium frigoriphilum</name>
    <dbReference type="NCBI Taxonomy" id="1259150"/>
    <lineage>
        <taxon>Bacteria</taxon>
        <taxon>Bacillati</taxon>
        <taxon>Actinomycetota</taxon>
        <taxon>Actinomycetes</taxon>
        <taxon>Micrococcales</taxon>
        <taxon>Microbacteriaceae</taxon>
        <taxon>Cryobacterium</taxon>
    </lineage>
</organism>
<feature type="transmembrane region" description="Helical" evidence="1">
    <location>
        <begin position="42"/>
        <end position="61"/>
    </location>
</feature>
<gene>
    <name evidence="2" type="ORF">E3T55_02590</name>
</gene>
<comment type="caution">
    <text evidence="2">The sequence shown here is derived from an EMBL/GenBank/DDBJ whole genome shotgun (WGS) entry which is preliminary data.</text>
</comment>
<name>A0A4R9A9U7_9MICO</name>
<dbReference type="AlphaFoldDB" id="A0A4R9A9U7"/>
<keyword evidence="3" id="KW-1185">Reference proteome</keyword>
<reference evidence="2 3" key="1">
    <citation type="submission" date="2019-03" db="EMBL/GenBank/DDBJ databases">
        <title>Genomics of glacier-inhabiting Cryobacterium strains.</title>
        <authorList>
            <person name="Liu Q."/>
            <person name="Xin Y.-H."/>
        </authorList>
    </citation>
    <scope>NUCLEOTIDE SEQUENCE [LARGE SCALE GENOMIC DNA]</scope>
    <source>
        <strain evidence="2 3">Hh14</strain>
    </source>
</reference>
<feature type="transmembrane region" description="Helical" evidence="1">
    <location>
        <begin position="126"/>
        <end position="150"/>
    </location>
</feature>
<dbReference type="EMBL" id="SOHE01000015">
    <property type="protein sequence ID" value="TFD54751.1"/>
    <property type="molecule type" value="Genomic_DNA"/>
</dbReference>
<sequence>MDWQFNGLPLHVLFVHGVVVLVPVAALAAVLAAVWPAARRRIGIVAPVLALVALVLVPLTVEAGEWLAQRVAATPLLGTHMDLARTLLPWAIALFALATVQWGWHRFVVTPEARWSGVLRGAQTRTALTVVIAVLVILVAVASTVAVVAIGESGTRAVWLNSFQ</sequence>
<evidence type="ECO:0000313" key="2">
    <source>
        <dbReference type="EMBL" id="TFD54751.1"/>
    </source>
</evidence>
<evidence type="ECO:0000313" key="3">
    <source>
        <dbReference type="Proteomes" id="UP000297447"/>
    </source>
</evidence>
<accession>A0A4R9A9U7</accession>
<proteinExistence type="predicted"/>
<dbReference type="Proteomes" id="UP000297447">
    <property type="component" value="Unassembled WGS sequence"/>
</dbReference>
<feature type="transmembrane region" description="Helical" evidence="1">
    <location>
        <begin position="12"/>
        <end position="35"/>
    </location>
</feature>
<protein>
    <submittedName>
        <fullName evidence="2">Uncharacterized protein</fullName>
    </submittedName>
</protein>
<keyword evidence="1" id="KW-0812">Transmembrane</keyword>
<evidence type="ECO:0000256" key="1">
    <source>
        <dbReference type="SAM" id="Phobius"/>
    </source>
</evidence>
<keyword evidence="1" id="KW-0472">Membrane</keyword>
<dbReference type="OrthoDB" id="4864772at2"/>